<dbReference type="InterPro" id="IPR050469">
    <property type="entry name" value="Diguanylate_Cyclase"/>
</dbReference>
<evidence type="ECO:0000313" key="6">
    <source>
        <dbReference type="EMBL" id="BAJ01332.1"/>
    </source>
</evidence>
<name>D4ZI33_SHEVD</name>
<keyword evidence="4" id="KW-1133">Transmembrane helix</keyword>
<gene>
    <name evidence="6" type="ordered locus">SVI_1361</name>
</gene>
<sequence length="407" mass="46032">MYGSSQNRWSEVETLYQNAFVFCEAANEKMVMAGATLGQAKILINRESFFQAKSLIKYALDLSSSIPYPLDMAEAYLLLAKIEVHDSRLHLGVGLLNKALDIGLTIDDSQLLSKIYKPLAELSEQLGQNDKALEYLKLYQEHYSKILGETQSKIIAFETSKLDYLEKERQIRYLNKDRELYTAKAALTELQRSNERMMNTLIFGGLIILAIFAAVMAMQKRKYKMLAQHDALTGIFNRGTAQNIAENSFIKAASKREMFSVIMFDLDFFKRINDNYGHGTGDWVLKKVADMINKASRSDDIFARFGGEEFALFLPDTDEAKANAMAEEYRRIIESIETKFSGHSFAITASFGVTSSGEDDLSLDPLLHRADIAMYHSKELGRNCVTAYRPEIELSRSGYQKSKMAFG</sequence>
<feature type="transmembrane region" description="Helical" evidence="4">
    <location>
        <begin position="197"/>
        <end position="218"/>
    </location>
</feature>
<dbReference type="Gene3D" id="3.30.70.270">
    <property type="match status" value="1"/>
</dbReference>
<keyword evidence="7" id="KW-1185">Reference proteome</keyword>
<dbReference type="NCBIfam" id="TIGR00254">
    <property type="entry name" value="GGDEF"/>
    <property type="match status" value="1"/>
</dbReference>
<evidence type="ECO:0000259" key="5">
    <source>
        <dbReference type="PROSITE" id="PS50887"/>
    </source>
</evidence>
<dbReference type="STRING" id="637905.SVI_1361"/>
<keyword evidence="4" id="KW-0812">Transmembrane</keyword>
<dbReference type="InterPro" id="IPR000160">
    <property type="entry name" value="GGDEF_dom"/>
</dbReference>
<dbReference type="GO" id="GO:0052621">
    <property type="term" value="F:diguanylate cyclase activity"/>
    <property type="evidence" value="ECO:0007669"/>
    <property type="project" value="UniProtKB-EC"/>
</dbReference>
<keyword evidence="4" id="KW-0472">Membrane</keyword>
<dbReference type="GO" id="GO:1902201">
    <property type="term" value="P:negative regulation of bacterial-type flagellum-dependent cell motility"/>
    <property type="evidence" value="ECO:0007669"/>
    <property type="project" value="TreeGrafter"/>
</dbReference>
<dbReference type="AlphaFoldDB" id="D4ZI33"/>
<feature type="domain" description="GGDEF" evidence="5">
    <location>
        <begin position="257"/>
        <end position="390"/>
    </location>
</feature>
<dbReference type="eggNOG" id="COG2199">
    <property type="taxonomic scope" value="Bacteria"/>
</dbReference>
<evidence type="ECO:0000313" key="7">
    <source>
        <dbReference type="Proteomes" id="UP000002350"/>
    </source>
</evidence>
<dbReference type="FunFam" id="3.30.70.270:FF:000001">
    <property type="entry name" value="Diguanylate cyclase domain protein"/>
    <property type="match status" value="1"/>
</dbReference>
<dbReference type="PANTHER" id="PTHR45138:SF9">
    <property type="entry name" value="DIGUANYLATE CYCLASE DGCM-RELATED"/>
    <property type="match status" value="1"/>
</dbReference>
<protein>
    <recommendedName>
        <fullName evidence="2">diguanylate cyclase</fullName>
        <ecNumber evidence="2">2.7.7.65</ecNumber>
    </recommendedName>
</protein>
<comment type="catalytic activity">
    <reaction evidence="3">
        <text>2 GTP = 3',3'-c-di-GMP + 2 diphosphate</text>
        <dbReference type="Rhea" id="RHEA:24898"/>
        <dbReference type="ChEBI" id="CHEBI:33019"/>
        <dbReference type="ChEBI" id="CHEBI:37565"/>
        <dbReference type="ChEBI" id="CHEBI:58805"/>
        <dbReference type="EC" id="2.7.7.65"/>
    </reaction>
</comment>
<evidence type="ECO:0000256" key="3">
    <source>
        <dbReference type="ARBA" id="ARBA00034247"/>
    </source>
</evidence>
<dbReference type="PROSITE" id="PS50887">
    <property type="entry name" value="GGDEF"/>
    <property type="match status" value="1"/>
</dbReference>
<dbReference type="SUPFAM" id="SSF48452">
    <property type="entry name" value="TPR-like"/>
    <property type="match status" value="1"/>
</dbReference>
<proteinExistence type="predicted"/>
<dbReference type="Gene3D" id="1.25.40.10">
    <property type="entry name" value="Tetratricopeptide repeat domain"/>
    <property type="match status" value="1"/>
</dbReference>
<reference evidence="7" key="1">
    <citation type="journal article" date="2010" name="Mol. Biosyst.">
        <title>Complete genome sequence and comparative analysis of Shewanella violacea, a psychrophilic and piezophilic bacterium from deep sea floor sediments.</title>
        <authorList>
            <person name="Aono E."/>
            <person name="Baba T."/>
            <person name="Ara T."/>
            <person name="Nishi T."/>
            <person name="Nakamichi T."/>
            <person name="Inamoto E."/>
            <person name="Toyonaga H."/>
            <person name="Hasegawa M."/>
            <person name="Takai Y."/>
            <person name="Okumura Y."/>
            <person name="Baba M."/>
            <person name="Tomita M."/>
            <person name="Kato C."/>
            <person name="Oshima T."/>
            <person name="Nakasone K."/>
            <person name="Mori H."/>
        </authorList>
    </citation>
    <scope>NUCLEOTIDE SEQUENCE [LARGE SCALE GENOMIC DNA]</scope>
    <source>
        <strain evidence="7">JCM 10179 / CIP 106290 / LMG 19151 / DSS12</strain>
    </source>
</reference>
<dbReference type="InterPro" id="IPR011990">
    <property type="entry name" value="TPR-like_helical_dom_sf"/>
</dbReference>
<evidence type="ECO:0000256" key="2">
    <source>
        <dbReference type="ARBA" id="ARBA00012528"/>
    </source>
</evidence>
<dbReference type="Proteomes" id="UP000002350">
    <property type="component" value="Chromosome"/>
</dbReference>
<dbReference type="EMBL" id="AP011177">
    <property type="protein sequence ID" value="BAJ01332.1"/>
    <property type="molecule type" value="Genomic_DNA"/>
</dbReference>
<dbReference type="GO" id="GO:0043709">
    <property type="term" value="P:cell adhesion involved in single-species biofilm formation"/>
    <property type="evidence" value="ECO:0007669"/>
    <property type="project" value="TreeGrafter"/>
</dbReference>
<dbReference type="CDD" id="cd01949">
    <property type="entry name" value="GGDEF"/>
    <property type="match status" value="1"/>
</dbReference>
<organism evidence="6 7">
    <name type="scientific">Shewanella violacea (strain JCM 10179 / CIP 106290 / LMG 19151 / DSS12)</name>
    <dbReference type="NCBI Taxonomy" id="637905"/>
    <lineage>
        <taxon>Bacteria</taxon>
        <taxon>Pseudomonadati</taxon>
        <taxon>Pseudomonadota</taxon>
        <taxon>Gammaproteobacteria</taxon>
        <taxon>Alteromonadales</taxon>
        <taxon>Shewanellaceae</taxon>
        <taxon>Shewanella</taxon>
    </lineage>
</organism>
<dbReference type="EC" id="2.7.7.65" evidence="2"/>
<dbReference type="KEGG" id="svo:SVI_1361"/>
<evidence type="ECO:0000256" key="4">
    <source>
        <dbReference type="SAM" id="Phobius"/>
    </source>
</evidence>
<dbReference type="SMART" id="SM00267">
    <property type="entry name" value="GGDEF"/>
    <property type="match status" value="1"/>
</dbReference>
<comment type="cofactor">
    <cofactor evidence="1">
        <name>Mg(2+)</name>
        <dbReference type="ChEBI" id="CHEBI:18420"/>
    </cofactor>
</comment>
<accession>D4ZI33</accession>
<dbReference type="SUPFAM" id="SSF55073">
    <property type="entry name" value="Nucleotide cyclase"/>
    <property type="match status" value="1"/>
</dbReference>
<dbReference type="GO" id="GO:0005886">
    <property type="term" value="C:plasma membrane"/>
    <property type="evidence" value="ECO:0007669"/>
    <property type="project" value="TreeGrafter"/>
</dbReference>
<dbReference type="Pfam" id="PF00990">
    <property type="entry name" value="GGDEF"/>
    <property type="match status" value="1"/>
</dbReference>
<dbReference type="InterPro" id="IPR043128">
    <property type="entry name" value="Rev_trsase/Diguanyl_cyclase"/>
</dbReference>
<dbReference type="PANTHER" id="PTHR45138">
    <property type="entry name" value="REGULATORY COMPONENTS OF SENSORY TRANSDUCTION SYSTEM"/>
    <property type="match status" value="1"/>
</dbReference>
<dbReference type="InterPro" id="IPR029787">
    <property type="entry name" value="Nucleotide_cyclase"/>
</dbReference>
<evidence type="ECO:0000256" key="1">
    <source>
        <dbReference type="ARBA" id="ARBA00001946"/>
    </source>
</evidence>
<dbReference type="HOGENOM" id="CLU_675968_0_0_6"/>